<feature type="signal peptide" evidence="9">
    <location>
        <begin position="1"/>
        <end position="25"/>
    </location>
</feature>
<keyword evidence="8 11" id="KW-0413">Isomerase</keyword>
<feature type="chain" id="PRO_5037494624" description="Parvulin-like PPIase" evidence="9">
    <location>
        <begin position="26"/>
        <end position="301"/>
    </location>
</feature>
<reference evidence="11" key="1">
    <citation type="journal article" date="2014" name="Int. J. Syst. Evol. Microbiol.">
        <title>Complete genome sequence of Corynebacterium casei LMG S-19264T (=DSM 44701T), isolated from a smear-ripened cheese.</title>
        <authorList>
            <consortium name="US DOE Joint Genome Institute (JGI-PGF)"/>
            <person name="Walter F."/>
            <person name="Albersmeier A."/>
            <person name="Kalinowski J."/>
            <person name="Ruckert C."/>
        </authorList>
    </citation>
    <scope>NUCLEOTIDE SEQUENCE</scope>
    <source>
        <strain evidence="11">KCTC 23310</strain>
    </source>
</reference>
<evidence type="ECO:0000256" key="3">
    <source>
        <dbReference type="ARBA" id="ARBA00013194"/>
    </source>
</evidence>
<evidence type="ECO:0000256" key="9">
    <source>
        <dbReference type="SAM" id="SignalP"/>
    </source>
</evidence>
<evidence type="ECO:0000313" key="12">
    <source>
        <dbReference type="Proteomes" id="UP000638981"/>
    </source>
</evidence>
<dbReference type="InterPro" id="IPR046357">
    <property type="entry name" value="PPIase_dom_sf"/>
</dbReference>
<dbReference type="PANTHER" id="PTHR47245">
    <property type="entry name" value="PEPTIDYLPROLYL ISOMERASE"/>
    <property type="match status" value="1"/>
</dbReference>
<comment type="caution">
    <text evidence="11">The sequence shown here is derived from an EMBL/GenBank/DDBJ whole genome shotgun (WGS) entry which is preliminary data.</text>
</comment>
<dbReference type="GO" id="GO:0003755">
    <property type="term" value="F:peptidyl-prolyl cis-trans isomerase activity"/>
    <property type="evidence" value="ECO:0007669"/>
    <property type="project" value="UniProtKB-KW"/>
</dbReference>
<dbReference type="Gene3D" id="3.10.50.40">
    <property type="match status" value="1"/>
</dbReference>
<comment type="catalytic activity">
    <reaction evidence="1">
        <text>[protein]-peptidylproline (omega=180) = [protein]-peptidylproline (omega=0)</text>
        <dbReference type="Rhea" id="RHEA:16237"/>
        <dbReference type="Rhea" id="RHEA-COMP:10747"/>
        <dbReference type="Rhea" id="RHEA-COMP:10748"/>
        <dbReference type="ChEBI" id="CHEBI:83833"/>
        <dbReference type="ChEBI" id="CHEBI:83834"/>
        <dbReference type="EC" id="5.2.1.8"/>
    </reaction>
</comment>
<evidence type="ECO:0000256" key="6">
    <source>
        <dbReference type="ARBA" id="ARBA00030642"/>
    </source>
</evidence>
<feature type="domain" description="PpiC" evidence="10">
    <location>
        <begin position="154"/>
        <end position="243"/>
    </location>
</feature>
<gene>
    <name evidence="11" type="primary">surA</name>
    <name evidence="11" type="ORF">GCM10007315_10630</name>
</gene>
<dbReference type="PANTHER" id="PTHR47245:SF2">
    <property type="entry name" value="PEPTIDYL-PROLYL CIS-TRANS ISOMERASE HP_0175-RELATED"/>
    <property type="match status" value="1"/>
</dbReference>
<evidence type="ECO:0000256" key="2">
    <source>
        <dbReference type="ARBA" id="ARBA00007656"/>
    </source>
</evidence>
<dbReference type="SUPFAM" id="SSF109998">
    <property type="entry name" value="Triger factor/SurA peptide-binding domain-like"/>
    <property type="match status" value="1"/>
</dbReference>
<evidence type="ECO:0000313" key="11">
    <source>
        <dbReference type="EMBL" id="GHC50262.1"/>
    </source>
</evidence>
<reference evidence="11" key="2">
    <citation type="submission" date="2020-09" db="EMBL/GenBank/DDBJ databases">
        <authorList>
            <person name="Sun Q."/>
            <person name="Kim S."/>
        </authorList>
    </citation>
    <scope>NUCLEOTIDE SEQUENCE</scope>
    <source>
        <strain evidence="11">KCTC 23310</strain>
    </source>
</reference>
<sequence>MPATIRLCVVSALALAAGLGLPAMAQEATTEAPAEATTTTSAAQALTAETVVATVGDQSITLGHMIALRDALPPEYLTLDDKTLYDGILNQLVQQSALAQTLTGKTTLRQDLTIQNETRGFLSGAALQAVAETAVTDAAIQAAYDERVKAMGTQTEYHAAHIIVDSEEKAAALKTEIDGGKDFGEVAKANSTDGAAANGGDLGWFGLGMMVKPFEDAVVAMKPGEVKGPLQTEFGWHLVKLIETRTAEAPKIDDLREELAGEIEKKAVDAHIEAVMAGVTVTKPGEAFDPAALKDTTILGQ</sequence>
<evidence type="ECO:0000259" key="10">
    <source>
        <dbReference type="PROSITE" id="PS50198"/>
    </source>
</evidence>
<evidence type="ECO:0000256" key="1">
    <source>
        <dbReference type="ARBA" id="ARBA00000971"/>
    </source>
</evidence>
<dbReference type="PROSITE" id="PS50198">
    <property type="entry name" value="PPIC_PPIASE_2"/>
    <property type="match status" value="1"/>
</dbReference>
<dbReference type="SUPFAM" id="SSF54534">
    <property type="entry name" value="FKBP-like"/>
    <property type="match status" value="1"/>
</dbReference>
<protein>
    <recommendedName>
        <fullName evidence="4">Parvulin-like PPIase</fullName>
        <ecNumber evidence="3">5.2.1.8</ecNumber>
    </recommendedName>
    <alternativeName>
        <fullName evidence="6">Peptidyl-prolyl cis-trans isomerase plp</fullName>
    </alternativeName>
    <alternativeName>
        <fullName evidence="7">Rotamase plp</fullName>
    </alternativeName>
</protein>
<dbReference type="Pfam" id="PF13616">
    <property type="entry name" value="Rotamase_3"/>
    <property type="match status" value="1"/>
</dbReference>
<dbReference type="InterPro" id="IPR027304">
    <property type="entry name" value="Trigger_fact/SurA_dom_sf"/>
</dbReference>
<proteinExistence type="inferred from homology"/>
<evidence type="ECO:0000256" key="7">
    <source>
        <dbReference type="ARBA" id="ARBA00031484"/>
    </source>
</evidence>
<dbReference type="EC" id="5.2.1.8" evidence="3"/>
<evidence type="ECO:0000256" key="8">
    <source>
        <dbReference type="PROSITE-ProRule" id="PRU00278"/>
    </source>
</evidence>
<evidence type="ECO:0000256" key="5">
    <source>
        <dbReference type="ARBA" id="ARBA00023110"/>
    </source>
</evidence>
<keyword evidence="5 8" id="KW-0697">Rotamase</keyword>
<dbReference type="RefSeq" id="WP_229804543.1">
    <property type="nucleotide sequence ID" value="NZ_BMYJ01000003.1"/>
</dbReference>
<dbReference type="Proteomes" id="UP000638981">
    <property type="component" value="Unassembled WGS sequence"/>
</dbReference>
<keyword evidence="9" id="KW-0732">Signal</keyword>
<comment type="similarity">
    <text evidence="2">Belongs to the PpiC/parvulin rotamase family.</text>
</comment>
<dbReference type="EMBL" id="BMYJ01000003">
    <property type="protein sequence ID" value="GHC50262.1"/>
    <property type="molecule type" value="Genomic_DNA"/>
</dbReference>
<dbReference type="InterPro" id="IPR050245">
    <property type="entry name" value="PrsA_foldase"/>
</dbReference>
<dbReference type="InterPro" id="IPR000297">
    <property type="entry name" value="PPIase_PpiC"/>
</dbReference>
<dbReference type="AlphaFoldDB" id="A0A918WIT2"/>
<accession>A0A918WIT2</accession>
<evidence type="ECO:0000256" key="4">
    <source>
        <dbReference type="ARBA" id="ARBA00018370"/>
    </source>
</evidence>
<name>A0A918WIT2_9RHOB</name>
<organism evidence="11 12">
    <name type="scientific">Neogemmobacter tilapiae</name>
    <dbReference type="NCBI Taxonomy" id="875041"/>
    <lineage>
        <taxon>Bacteria</taxon>
        <taxon>Pseudomonadati</taxon>
        <taxon>Pseudomonadota</taxon>
        <taxon>Alphaproteobacteria</taxon>
        <taxon>Rhodobacterales</taxon>
        <taxon>Paracoccaceae</taxon>
        <taxon>Neogemmobacter</taxon>
    </lineage>
</organism>
<keyword evidence="12" id="KW-1185">Reference proteome</keyword>